<proteinExistence type="predicted"/>
<dbReference type="AlphaFoldDB" id="A0A843WQG4"/>
<feature type="non-terminal residue" evidence="2">
    <location>
        <position position="1"/>
    </location>
</feature>
<comment type="caution">
    <text evidence="2">The sequence shown here is derived from an EMBL/GenBank/DDBJ whole genome shotgun (WGS) entry which is preliminary data.</text>
</comment>
<dbReference type="EMBL" id="NMUH01003305">
    <property type="protein sequence ID" value="MQM04890.1"/>
    <property type="molecule type" value="Genomic_DNA"/>
</dbReference>
<gene>
    <name evidence="2" type="ORF">Taro_037694</name>
</gene>
<feature type="compositionally biased region" description="Basic and acidic residues" evidence="1">
    <location>
        <begin position="1"/>
        <end position="12"/>
    </location>
</feature>
<reference evidence="2" key="1">
    <citation type="submission" date="2017-07" db="EMBL/GenBank/DDBJ databases">
        <title>Taro Niue Genome Assembly and Annotation.</title>
        <authorList>
            <person name="Atibalentja N."/>
            <person name="Keating K."/>
            <person name="Fields C.J."/>
        </authorList>
    </citation>
    <scope>NUCLEOTIDE SEQUENCE</scope>
    <source>
        <strain evidence="2">Niue_2</strain>
        <tissue evidence="2">Leaf</tissue>
    </source>
</reference>
<dbReference type="PANTHER" id="PTHR31460">
    <property type="match status" value="1"/>
</dbReference>
<dbReference type="InterPro" id="IPR053224">
    <property type="entry name" value="Sensory_adhesion_molecule"/>
</dbReference>
<evidence type="ECO:0000313" key="2">
    <source>
        <dbReference type="EMBL" id="MQM04890.1"/>
    </source>
</evidence>
<name>A0A843WQG4_COLES</name>
<evidence type="ECO:0000313" key="3">
    <source>
        <dbReference type="Proteomes" id="UP000652761"/>
    </source>
</evidence>
<accession>A0A843WQG4</accession>
<sequence>SGEALSDFRLDSEPTTTDPGRSSSSRCPPSAPIHTFFLHRPRTPEQGGSDVFLLIFLSSTIGISVSTPSTVLVSSCSGGLDITPPAGVRWLQLLHDKNFLKSCRDEGRPTSWERGSWWTVRGGAYLDIFGNYYGGLSTYGLVTWRRLFLTQLNGPDDEPSDADDVAIDRGGNAYVTDAKSNKL</sequence>
<keyword evidence="3" id="KW-1185">Reference proteome</keyword>
<dbReference type="PANTHER" id="PTHR31460:SF0">
    <property type="entry name" value="CALCIUM-DEPENDENT PHOSPHOTRIESTERASE SUPERFAMILY PROTEIN-RELATED"/>
    <property type="match status" value="1"/>
</dbReference>
<dbReference type="GO" id="GO:0005783">
    <property type="term" value="C:endoplasmic reticulum"/>
    <property type="evidence" value="ECO:0007669"/>
    <property type="project" value="TreeGrafter"/>
</dbReference>
<organism evidence="2 3">
    <name type="scientific">Colocasia esculenta</name>
    <name type="common">Wild taro</name>
    <name type="synonym">Arum esculentum</name>
    <dbReference type="NCBI Taxonomy" id="4460"/>
    <lineage>
        <taxon>Eukaryota</taxon>
        <taxon>Viridiplantae</taxon>
        <taxon>Streptophyta</taxon>
        <taxon>Embryophyta</taxon>
        <taxon>Tracheophyta</taxon>
        <taxon>Spermatophyta</taxon>
        <taxon>Magnoliopsida</taxon>
        <taxon>Liliopsida</taxon>
        <taxon>Araceae</taxon>
        <taxon>Aroideae</taxon>
        <taxon>Colocasieae</taxon>
        <taxon>Colocasia</taxon>
    </lineage>
</organism>
<evidence type="ECO:0000256" key="1">
    <source>
        <dbReference type="SAM" id="MobiDB-lite"/>
    </source>
</evidence>
<protein>
    <submittedName>
        <fullName evidence="2">Uncharacterized protein</fullName>
    </submittedName>
</protein>
<feature type="region of interest" description="Disordered" evidence="1">
    <location>
        <begin position="1"/>
        <end position="29"/>
    </location>
</feature>
<dbReference type="OrthoDB" id="1902639at2759"/>
<dbReference type="Proteomes" id="UP000652761">
    <property type="component" value="Unassembled WGS sequence"/>
</dbReference>